<name>A0A3T1DC01_9BACL</name>
<sequence length="98" mass="11362">MANGAEVKHLLFENVKEMYFIIDRNGVQIELVQPEKISSVLMDGQRMMITSAISAQMLKSFYDLLVSNNILSETHAEQDYSERIKYLEKNLPYFIVTK</sequence>
<protein>
    <submittedName>
        <fullName evidence="1">Uncharacterized protein</fullName>
    </submittedName>
</protein>
<proteinExistence type="predicted"/>
<reference evidence="1 2" key="1">
    <citation type="submission" date="2019-01" db="EMBL/GenBank/DDBJ databases">
        <title>Complete genome sequence of Cohnella hallensis HS21 isolated from Korean fir (Abies koreana) rhizospheric soil.</title>
        <authorList>
            <person name="Jiang L."/>
            <person name="Kang S.W."/>
            <person name="Kim S."/>
            <person name="Jung J."/>
            <person name="Kim C.Y."/>
            <person name="Kim D.H."/>
            <person name="Kim S.W."/>
            <person name="Lee J."/>
        </authorList>
    </citation>
    <scope>NUCLEOTIDE SEQUENCE [LARGE SCALE GENOMIC DNA]</scope>
    <source>
        <strain evidence="1 2">HS21</strain>
    </source>
</reference>
<dbReference type="AlphaFoldDB" id="A0A3T1DC01"/>
<dbReference type="Proteomes" id="UP000289856">
    <property type="component" value="Chromosome"/>
</dbReference>
<keyword evidence="2" id="KW-1185">Reference proteome</keyword>
<dbReference type="EMBL" id="AP019400">
    <property type="protein sequence ID" value="BBI35666.1"/>
    <property type="molecule type" value="Genomic_DNA"/>
</dbReference>
<evidence type="ECO:0000313" key="2">
    <source>
        <dbReference type="Proteomes" id="UP000289856"/>
    </source>
</evidence>
<dbReference type="KEGG" id="cohn:KCTCHS21_50650"/>
<gene>
    <name evidence="1" type="ORF">KCTCHS21_50650</name>
</gene>
<evidence type="ECO:0000313" key="1">
    <source>
        <dbReference type="EMBL" id="BBI35666.1"/>
    </source>
</evidence>
<dbReference type="OrthoDB" id="9804799at2"/>
<organism evidence="1 2">
    <name type="scientific">Cohnella abietis</name>
    <dbReference type="NCBI Taxonomy" id="2507935"/>
    <lineage>
        <taxon>Bacteria</taxon>
        <taxon>Bacillati</taxon>
        <taxon>Bacillota</taxon>
        <taxon>Bacilli</taxon>
        <taxon>Bacillales</taxon>
        <taxon>Paenibacillaceae</taxon>
        <taxon>Cohnella</taxon>
    </lineage>
</organism>
<accession>A0A3T1DC01</accession>